<dbReference type="InterPro" id="IPR019991">
    <property type="entry name" value="GTP-bd_ribosome_bgen"/>
</dbReference>
<keyword evidence="6" id="KW-1185">Reference proteome</keyword>
<gene>
    <name evidence="5" type="ORF">Bathy07g00990</name>
</gene>
<keyword evidence="1" id="KW-0547">Nucleotide-binding</keyword>
<dbReference type="Proteomes" id="UP000198341">
    <property type="component" value="Chromosome 7"/>
</dbReference>
<dbReference type="SUPFAM" id="SSF52540">
    <property type="entry name" value="P-loop containing nucleoside triphosphate hydrolases"/>
    <property type="match status" value="1"/>
</dbReference>
<evidence type="ECO:0000256" key="3">
    <source>
        <dbReference type="SAM" id="MobiDB-lite"/>
    </source>
</evidence>
<evidence type="ECO:0000313" key="6">
    <source>
        <dbReference type="Proteomes" id="UP000198341"/>
    </source>
</evidence>
<dbReference type="PANTHER" id="PTHR45782:SF5">
    <property type="entry name" value="DAR GTPASE 3, CHLOROPLASTIC"/>
    <property type="match status" value="1"/>
</dbReference>
<proteinExistence type="predicted"/>
<dbReference type="GO" id="GO:0003924">
    <property type="term" value="F:GTPase activity"/>
    <property type="evidence" value="ECO:0007669"/>
    <property type="project" value="TreeGrafter"/>
</dbReference>
<dbReference type="Pfam" id="PF01926">
    <property type="entry name" value="MMR_HSR1"/>
    <property type="match status" value="1"/>
</dbReference>
<evidence type="ECO:0000256" key="1">
    <source>
        <dbReference type="ARBA" id="ARBA00022741"/>
    </source>
</evidence>
<dbReference type="GO" id="GO:0005739">
    <property type="term" value="C:mitochondrion"/>
    <property type="evidence" value="ECO:0007669"/>
    <property type="project" value="TreeGrafter"/>
</dbReference>
<dbReference type="AlphaFoldDB" id="K8F1F6"/>
<dbReference type="PANTHER" id="PTHR45782">
    <property type="entry name" value="MITOCHONDRIAL RIBOSOME-ASSOCIATED GTPASE 1"/>
    <property type="match status" value="1"/>
</dbReference>
<dbReference type="GO" id="GO:0005525">
    <property type="term" value="F:GTP binding"/>
    <property type="evidence" value="ECO:0007669"/>
    <property type="project" value="UniProtKB-KW"/>
</dbReference>
<dbReference type="RefSeq" id="XP_007512070.1">
    <property type="nucleotide sequence ID" value="XM_007512008.1"/>
</dbReference>
<dbReference type="InterPro" id="IPR023179">
    <property type="entry name" value="GTP-bd_ortho_bundle_sf"/>
</dbReference>
<dbReference type="EMBL" id="FO082272">
    <property type="protein sequence ID" value="CCO66158.1"/>
    <property type="molecule type" value="Genomic_DNA"/>
</dbReference>
<keyword evidence="2" id="KW-0342">GTP-binding</keyword>
<accession>K8F1F6</accession>
<sequence>MRLKNTKTIINSSYGKSIIRGMAFAAKGGASRSITNSFTSSKRSTNFVRLAATNNNHRFAMMTMMSSSSSRGQKTTTAAVGKGMPVPVPDNEELPFSRSAHNPWGENDERFLGNDEDKRGGGFNAKSVRLVQWYPGHIARAERLLRDQLKNVDCVVEVRDLRIPLATSHPDVAAWVGSSRDNSNNNANNSSSGKLHITVLNRSDMVDEQERAKWVSYFKHKMKERHVIVTDAKSGRGVEQVKKIALSVAKEVNEKRIQKGLLARPVRTAVVGYPNVGKSALINRLVGKKACASAPRPGVTRDLRWVRVSEEIDLLDSPGVLPPRMSDQDAANRLAMANDIGEASYKASEVAARLFEEMKMLPSWRREKGNIGNVLMKRYKMSAKEVEEMNGDMFIEKIALSTCGGDFERAGAKVLNDFRGGFLGKFCLEVTPAR</sequence>
<dbReference type="Gene3D" id="3.40.50.300">
    <property type="entry name" value="P-loop containing nucleotide triphosphate hydrolases"/>
    <property type="match status" value="1"/>
</dbReference>
<dbReference type="KEGG" id="bpg:Bathy07g00990"/>
<dbReference type="Gene3D" id="1.10.1580.10">
    <property type="match status" value="1"/>
</dbReference>
<dbReference type="eggNOG" id="KOG2484">
    <property type="taxonomic scope" value="Eukaryota"/>
</dbReference>
<dbReference type="NCBIfam" id="TIGR03596">
    <property type="entry name" value="GTPase_YlqF"/>
    <property type="match status" value="1"/>
</dbReference>
<evidence type="ECO:0000313" key="5">
    <source>
        <dbReference type="EMBL" id="CCO66158.1"/>
    </source>
</evidence>
<dbReference type="InterPro" id="IPR006073">
    <property type="entry name" value="GTP-bd"/>
</dbReference>
<reference evidence="5 6" key="1">
    <citation type="submission" date="2011-10" db="EMBL/GenBank/DDBJ databases">
        <authorList>
            <person name="Genoscope - CEA"/>
        </authorList>
    </citation>
    <scope>NUCLEOTIDE SEQUENCE [LARGE SCALE GENOMIC DNA]</scope>
    <source>
        <strain evidence="5 6">RCC 1105</strain>
    </source>
</reference>
<dbReference type="GeneID" id="19014589"/>
<feature type="domain" description="G" evidence="4">
    <location>
        <begin position="268"/>
        <end position="324"/>
    </location>
</feature>
<evidence type="ECO:0000259" key="4">
    <source>
        <dbReference type="Pfam" id="PF01926"/>
    </source>
</evidence>
<dbReference type="CDD" id="cd01856">
    <property type="entry name" value="YlqF"/>
    <property type="match status" value="1"/>
</dbReference>
<dbReference type="GO" id="GO:0032543">
    <property type="term" value="P:mitochondrial translation"/>
    <property type="evidence" value="ECO:0007669"/>
    <property type="project" value="TreeGrafter"/>
</dbReference>
<feature type="region of interest" description="Disordered" evidence="3">
    <location>
        <begin position="80"/>
        <end position="116"/>
    </location>
</feature>
<dbReference type="PRINTS" id="PR00326">
    <property type="entry name" value="GTP1OBG"/>
</dbReference>
<feature type="compositionally biased region" description="Basic and acidic residues" evidence="3">
    <location>
        <begin position="107"/>
        <end position="116"/>
    </location>
</feature>
<dbReference type="InterPro" id="IPR027417">
    <property type="entry name" value="P-loop_NTPase"/>
</dbReference>
<dbReference type="OrthoDB" id="269151at2759"/>
<name>K8F1F6_9CHLO</name>
<evidence type="ECO:0000256" key="2">
    <source>
        <dbReference type="ARBA" id="ARBA00023134"/>
    </source>
</evidence>
<dbReference type="STRING" id="41875.K8F1F6"/>
<organism evidence="5 6">
    <name type="scientific">Bathycoccus prasinos</name>
    <dbReference type="NCBI Taxonomy" id="41875"/>
    <lineage>
        <taxon>Eukaryota</taxon>
        <taxon>Viridiplantae</taxon>
        <taxon>Chlorophyta</taxon>
        <taxon>Mamiellophyceae</taxon>
        <taxon>Mamiellales</taxon>
        <taxon>Bathycoccaceae</taxon>
        <taxon>Bathycoccus</taxon>
    </lineage>
</organism>
<protein>
    <submittedName>
        <fullName evidence="5">Ribosomal biogenesis GTPase</fullName>
    </submittedName>
</protein>